<evidence type="ECO:0000313" key="2">
    <source>
        <dbReference type="Proteomes" id="UP000022433"/>
    </source>
</evidence>
<dbReference type="AlphaFoldDB" id="A0AAN4N2P5"/>
<dbReference type="SUPFAM" id="SSF52540">
    <property type="entry name" value="P-loop containing nucleoside triphosphate hydrolases"/>
    <property type="match status" value="1"/>
</dbReference>
<reference evidence="1 2" key="1">
    <citation type="submission" date="2014-02" db="EMBL/GenBank/DDBJ databases">
        <authorList>
            <person name="Sears C."/>
            <person name="Carroll K."/>
            <person name="Sack B.R."/>
            <person name="Qadri F."/>
            <person name="Myers L.L."/>
            <person name="Chung G.-T."/>
            <person name="Escheverria P."/>
            <person name="Fraser C.M."/>
            <person name="Sadzewicz L."/>
            <person name="Shefchek K.A."/>
            <person name="Tallon L."/>
            <person name="Das S.P."/>
            <person name="Daugherty S."/>
            <person name="Mongodin E.F."/>
        </authorList>
    </citation>
    <scope>NUCLEOTIDE SEQUENCE [LARGE SCALE GENOMIC DNA]</scope>
    <source>
        <strain evidence="1 2">1007-1-F #10</strain>
    </source>
</reference>
<gene>
    <name evidence="1" type="ORF">M104_0438</name>
</gene>
<dbReference type="InterPro" id="IPR059206">
    <property type="entry name" value="Sll1717-like"/>
</dbReference>
<comment type="caution">
    <text evidence="1">The sequence shown here is derived from an EMBL/GenBank/DDBJ whole genome shotgun (WGS) entry which is preliminary data.</text>
</comment>
<sequence length="482" mass="56177">MVFDDETIQKLFGFEDAESESIERLKEYYFKKDTFDRVTAELPLRILVGHKGTGKSALFKVAISEEKEAGNLPILIKPDDIAELGKNNENFLLRIRQWKYGLIKIIGEKVFSEFGLYDEKATSKLTQFGLKLISFISETINVAKDNISLTEGQKILTDNFLKKKRIIVYIDDLDRGWEGKKEDIIRISALLNAIRDLSNENSGLLFKVSLRSDVYYLVRTSDESTDKIEGSVVWCKWTNHEILVLLIKRILTYFGDSVDENTLMKTPQLHLRFHLERVMESTFSGRGKWENVYMYKILMSLIRKRPRDLVKLCSLAAQQAQQTNSPLIKTEHFQAIFEEYSQGRIQDTINEYKSELPNIENLLFGMRPTKKQRNASDGYIYTTAELIQKLNNIRQHTNFIFKNGRKASANELAQFLYKINFLTARKIVESGEIQRKYFEENRYISSSFVDFGYDWEVHPAFRWVLQPENINEIFNKLALSHD</sequence>
<evidence type="ECO:0000313" key="1">
    <source>
        <dbReference type="EMBL" id="EYA16289.1"/>
    </source>
</evidence>
<dbReference type="EMBL" id="JGEA01000005">
    <property type="protein sequence ID" value="EYA16289.1"/>
    <property type="molecule type" value="Genomic_DNA"/>
</dbReference>
<name>A0AAN4N2P5_BACFG</name>
<dbReference type="Proteomes" id="UP000022433">
    <property type="component" value="Unassembled WGS sequence"/>
</dbReference>
<dbReference type="InterPro" id="IPR027417">
    <property type="entry name" value="P-loop_NTPase"/>
</dbReference>
<organism evidence="1 2">
    <name type="scientific">Bacteroides fragilis str. 1007-1-F #10</name>
    <dbReference type="NCBI Taxonomy" id="1339295"/>
    <lineage>
        <taxon>Bacteria</taxon>
        <taxon>Pseudomonadati</taxon>
        <taxon>Bacteroidota</taxon>
        <taxon>Bacteroidia</taxon>
        <taxon>Bacteroidales</taxon>
        <taxon>Bacteroidaceae</taxon>
        <taxon>Bacteroides</taxon>
    </lineage>
</organism>
<protein>
    <submittedName>
        <fullName evidence="1">Uncharacterized protein</fullName>
    </submittedName>
</protein>
<proteinExistence type="predicted"/>
<accession>A0AAN4N2P5</accession>
<dbReference type="NCBIfam" id="NF047389">
    <property type="entry name" value="ATPase_Sll1717"/>
    <property type="match status" value="1"/>
</dbReference>